<dbReference type="SUPFAM" id="SSF46894">
    <property type="entry name" value="C-terminal effector domain of the bipartite response regulators"/>
    <property type="match status" value="1"/>
</dbReference>
<keyword evidence="3 5" id="KW-0238">DNA-binding</keyword>
<reference evidence="8 9" key="1">
    <citation type="journal article" date="2019" name="Environ. Microbiol.">
        <title>Species interactions and distinct microbial communities in high Arctic permafrost affected cryosols are associated with the CH4 and CO2 gas fluxes.</title>
        <authorList>
            <person name="Altshuler I."/>
            <person name="Hamel J."/>
            <person name="Turney S."/>
            <person name="Magnuson E."/>
            <person name="Levesque R."/>
            <person name="Greer C."/>
            <person name="Whyte L.G."/>
        </authorList>
    </citation>
    <scope>NUCLEOTIDE SEQUENCE [LARGE SCALE GENOMIC DNA]</scope>
    <source>
        <strain evidence="8 9">S9.3A</strain>
    </source>
</reference>
<name>A0A502D4E2_9MICO</name>
<dbReference type="InterPro" id="IPR001867">
    <property type="entry name" value="OmpR/PhoB-type_DNA-bd"/>
</dbReference>
<feature type="DNA-binding region" description="OmpR/PhoB-type" evidence="5">
    <location>
        <begin position="1"/>
        <end position="86"/>
    </location>
</feature>
<dbReference type="PROSITE" id="PS51755">
    <property type="entry name" value="OMPR_PHOB"/>
    <property type="match status" value="1"/>
</dbReference>
<dbReference type="Pfam" id="PF20703">
    <property type="entry name" value="nSTAND1"/>
    <property type="match status" value="1"/>
</dbReference>
<gene>
    <name evidence="8" type="ORF">EAH86_00080</name>
</gene>
<dbReference type="GO" id="GO:0000160">
    <property type="term" value="P:phosphorelay signal transduction system"/>
    <property type="evidence" value="ECO:0007669"/>
    <property type="project" value="InterPro"/>
</dbReference>
<evidence type="ECO:0000256" key="6">
    <source>
        <dbReference type="SAM" id="MobiDB-lite"/>
    </source>
</evidence>
<dbReference type="SUPFAM" id="SSF48452">
    <property type="entry name" value="TPR-like"/>
    <property type="match status" value="1"/>
</dbReference>
<keyword evidence="9" id="KW-1185">Reference proteome</keyword>
<feature type="compositionally biased region" description="Basic and acidic residues" evidence="6">
    <location>
        <begin position="328"/>
        <end position="339"/>
    </location>
</feature>
<dbReference type="Pfam" id="PF03704">
    <property type="entry name" value="BTAD"/>
    <property type="match status" value="1"/>
</dbReference>
<dbReference type="EMBL" id="RCZM01000001">
    <property type="protein sequence ID" value="TPG18976.1"/>
    <property type="molecule type" value="Genomic_DNA"/>
</dbReference>
<protein>
    <recommendedName>
        <fullName evidence="7">OmpR/PhoB-type domain-containing protein</fullName>
    </recommendedName>
</protein>
<dbReference type="InterPro" id="IPR036388">
    <property type="entry name" value="WH-like_DNA-bd_sf"/>
</dbReference>
<evidence type="ECO:0000313" key="9">
    <source>
        <dbReference type="Proteomes" id="UP000317722"/>
    </source>
</evidence>
<dbReference type="Gene3D" id="3.40.50.300">
    <property type="entry name" value="P-loop containing nucleotide triphosphate hydrolases"/>
    <property type="match status" value="1"/>
</dbReference>
<dbReference type="SMART" id="SM00862">
    <property type="entry name" value="Trans_reg_C"/>
    <property type="match status" value="1"/>
</dbReference>
<comment type="caution">
    <text evidence="8">The sequence shown here is derived from an EMBL/GenBank/DDBJ whole genome shotgun (WGS) entry which is preliminary data.</text>
</comment>
<dbReference type="InterPro" id="IPR051677">
    <property type="entry name" value="AfsR-DnrI-RedD_regulator"/>
</dbReference>
<dbReference type="Gene3D" id="1.25.40.10">
    <property type="entry name" value="Tetratricopeptide repeat domain"/>
    <property type="match status" value="1"/>
</dbReference>
<accession>A0A502D4E2</accession>
<dbReference type="PANTHER" id="PTHR35807">
    <property type="entry name" value="TRANSCRIPTIONAL REGULATOR REDD-RELATED"/>
    <property type="match status" value="1"/>
</dbReference>
<comment type="similarity">
    <text evidence="1">Belongs to the AfsR/DnrI/RedD regulatory family.</text>
</comment>
<dbReference type="RefSeq" id="WP_140736611.1">
    <property type="nucleotide sequence ID" value="NZ_RCZM01000001.1"/>
</dbReference>
<organism evidence="8 9">
    <name type="scientific">Pedococcus bigeumensis</name>
    <dbReference type="NCBI Taxonomy" id="433644"/>
    <lineage>
        <taxon>Bacteria</taxon>
        <taxon>Bacillati</taxon>
        <taxon>Actinomycetota</taxon>
        <taxon>Actinomycetes</taxon>
        <taxon>Micrococcales</taxon>
        <taxon>Intrasporangiaceae</taxon>
        <taxon>Pedococcus</taxon>
    </lineage>
</organism>
<evidence type="ECO:0000256" key="3">
    <source>
        <dbReference type="ARBA" id="ARBA00023125"/>
    </source>
</evidence>
<dbReference type="GO" id="GO:0003677">
    <property type="term" value="F:DNA binding"/>
    <property type="evidence" value="ECO:0007669"/>
    <property type="project" value="UniProtKB-UniRule"/>
</dbReference>
<keyword evidence="4" id="KW-0804">Transcription</keyword>
<dbReference type="Proteomes" id="UP000317722">
    <property type="component" value="Unassembled WGS sequence"/>
</dbReference>
<evidence type="ECO:0000313" key="8">
    <source>
        <dbReference type="EMBL" id="TPG18976.1"/>
    </source>
</evidence>
<evidence type="ECO:0000259" key="7">
    <source>
        <dbReference type="PROSITE" id="PS51755"/>
    </source>
</evidence>
<evidence type="ECO:0000256" key="5">
    <source>
        <dbReference type="PROSITE-ProRule" id="PRU01091"/>
    </source>
</evidence>
<feature type="domain" description="OmpR/PhoB-type" evidence="7">
    <location>
        <begin position="1"/>
        <end position="86"/>
    </location>
</feature>
<dbReference type="InterPro" id="IPR005158">
    <property type="entry name" value="BTAD"/>
</dbReference>
<evidence type="ECO:0000256" key="1">
    <source>
        <dbReference type="ARBA" id="ARBA00005820"/>
    </source>
</evidence>
<dbReference type="InterPro" id="IPR011990">
    <property type="entry name" value="TPR-like_helical_dom_sf"/>
</dbReference>
<feature type="region of interest" description="Disordered" evidence="6">
    <location>
        <begin position="319"/>
        <end position="354"/>
    </location>
</feature>
<dbReference type="InterPro" id="IPR049052">
    <property type="entry name" value="nSTAND1"/>
</dbReference>
<dbReference type="InterPro" id="IPR027417">
    <property type="entry name" value="P-loop_NTPase"/>
</dbReference>
<dbReference type="OrthoDB" id="3691954at2"/>
<dbReference type="SUPFAM" id="SSF52540">
    <property type="entry name" value="P-loop containing nucleoside triphosphate hydrolases"/>
    <property type="match status" value="1"/>
</dbReference>
<dbReference type="SMART" id="SM01043">
    <property type="entry name" value="BTAD"/>
    <property type="match status" value="1"/>
</dbReference>
<evidence type="ECO:0000256" key="4">
    <source>
        <dbReference type="ARBA" id="ARBA00023163"/>
    </source>
</evidence>
<dbReference type="InterPro" id="IPR016032">
    <property type="entry name" value="Sig_transdc_resp-reg_C-effctor"/>
</dbReference>
<feature type="compositionally biased region" description="Low complexity" evidence="6">
    <location>
        <begin position="345"/>
        <end position="354"/>
    </location>
</feature>
<dbReference type="GO" id="GO:0006355">
    <property type="term" value="P:regulation of DNA-templated transcription"/>
    <property type="evidence" value="ECO:0007669"/>
    <property type="project" value="InterPro"/>
</dbReference>
<dbReference type="Gene3D" id="1.10.10.10">
    <property type="entry name" value="Winged helix-like DNA-binding domain superfamily/Winged helix DNA-binding domain"/>
    <property type="match status" value="1"/>
</dbReference>
<dbReference type="CDD" id="cd15831">
    <property type="entry name" value="BTAD"/>
    <property type="match status" value="1"/>
</dbReference>
<keyword evidence="2" id="KW-0805">Transcription regulation</keyword>
<dbReference type="PANTHER" id="PTHR35807:SF1">
    <property type="entry name" value="TRANSCRIPTIONAL REGULATOR REDD"/>
    <property type="match status" value="1"/>
</dbReference>
<sequence length="354" mass="38667">MRIALLGSLQVNDGQTTLGPRDRVILQALASRPGTELSPETLAEALWAEHLPETWLKVVQGCIVRLGKALGPDSIQTSPSGYRLVVHQDEVDHLHFEHLLARARELLANGEPERALYVIGQALELWRGEPLVELVDWAPGRVESERLVELWRDAEDLHAEASLRAGRYQDVLGDALRMVAEQPTRERRWGLLALAQYQAGRQGDALQTLHRAKTTLVNELGLDPGPEVSELEQAILRQDPSLAAQTVLPPTSTQCPYLGLVGYDVDDAPAFFGRQTDISACLRRLDEDGVLAVLGPSGCGKSSLARAGVAAALERDGRRVRVFSPGHHPTDTGRHEPPGHRRAGGRPVRGGPRP</sequence>
<evidence type="ECO:0000256" key="2">
    <source>
        <dbReference type="ARBA" id="ARBA00023015"/>
    </source>
</evidence>
<dbReference type="AlphaFoldDB" id="A0A502D4E2"/>
<proteinExistence type="inferred from homology"/>